<proteinExistence type="predicted"/>
<evidence type="ECO:0000313" key="2">
    <source>
        <dbReference type="EMBL" id="MCU4741882.1"/>
    </source>
</evidence>
<dbReference type="RefSeq" id="WP_338003709.1">
    <property type="nucleotide sequence ID" value="NZ_JAOPKA010000005.1"/>
</dbReference>
<dbReference type="EMBL" id="JAOPKA010000005">
    <property type="protein sequence ID" value="MCU4741882.1"/>
    <property type="molecule type" value="Genomic_DNA"/>
</dbReference>
<feature type="region of interest" description="Disordered" evidence="1">
    <location>
        <begin position="340"/>
        <end position="366"/>
    </location>
</feature>
<evidence type="ECO:0000313" key="3">
    <source>
        <dbReference type="Proteomes" id="UP001321018"/>
    </source>
</evidence>
<dbReference type="AlphaFoldDB" id="A0AAP2YYI9"/>
<accession>A0AAP2YYI9</accession>
<gene>
    <name evidence="2" type="ORF">OB960_10785</name>
</gene>
<evidence type="ECO:0000256" key="1">
    <source>
        <dbReference type="SAM" id="MobiDB-lite"/>
    </source>
</evidence>
<name>A0AAP2YYI9_9EURY</name>
<sequence>MISGGDTRPEFVFELRSCRWAELAWPPGESEDVTGDETGKPAATNQRPIVVARQLGTKRRRWDTIVLECDPDGLRERARFGPDRLDSDLLHVIQHAPEAWTYYRDALPHPGYPWRYVREAIHEADDRGILETRRDGNRIQIRRKWVYPDWVERIVAIENKPDLDASAARVLGPQLEYDVAMALADEVWVATRKTGERIEPALFEDLPVEAGILALDPDTLSAEVAWYPRTLAVDEPGTRITERPDGGDRDAPAARFEYVDPDEKEVTRLAIAERAYERGWRSFVETMRPDCRHFELRAHVDSDSDIEPDPNSDSSKNERGLSQLLPTCRAKERCQTAAECSGSCPDFEPEPPLWRQRGWPIEGGPGRRCRVLLEERRRARRPDSPDESRE</sequence>
<feature type="region of interest" description="Disordered" evidence="1">
    <location>
        <begin position="302"/>
        <end position="321"/>
    </location>
</feature>
<dbReference type="Proteomes" id="UP001321018">
    <property type="component" value="Unassembled WGS sequence"/>
</dbReference>
<comment type="caution">
    <text evidence="2">The sequence shown here is derived from an EMBL/GenBank/DDBJ whole genome shotgun (WGS) entry which is preliminary data.</text>
</comment>
<reference evidence="2" key="1">
    <citation type="submission" date="2022-09" db="EMBL/GenBank/DDBJ databases">
        <title>Enrichment on poylsaccharides allowed isolation of novel metabolic and taxonomic groups of Haloarchaea.</title>
        <authorList>
            <person name="Sorokin D.Y."/>
            <person name="Elcheninov A.G."/>
            <person name="Khizhniak T.V."/>
            <person name="Kolganova T.V."/>
            <person name="Kublanov I.V."/>
        </authorList>
    </citation>
    <scope>NUCLEOTIDE SEQUENCE</scope>
    <source>
        <strain evidence="2">AArc-xg1-1</strain>
    </source>
</reference>
<organism evidence="2 3">
    <name type="scientific">Natronoglomus mannanivorans</name>
    <dbReference type="NCBI Taxonomy" id="2979990"/>
    <lineage>
        <taxon>Archaea</taxon>
        <taxon>Methanobacteriati</taxon>
        <taxon>Methanobacteriota</taxon>
        <taxon>Stenosarchaea group</taxon>
        <taxon>Halobacteria</taxon>
        <taxon>Halobacteriales</taxon>
        <taxon>Natrialbaceae</taxon>
        <taxon>Natronoglomus</taxon>
    </lineage>
</organism>
<dbReference type="InterPro" id="IPR043901">
    <property type="entry name" value="DUF5787"/>
</dbReference>
<dbReference type="Pfam" id="PF19100">
    <property type="entry name" value="DUF5787"/>
    <property type="match status" value="1"/>
</dbReference>
<protein>
    <submittedName>
        <fullName evidence="2">DUF5787 family protein</fullName>
    </submittedName>
</protein>